<feature type="non-terminal residue" evidence="1">
    <location>
        <position position="1"/>
    </location>
</feature>
<dbReference type="EMBL" id="QJKJ01007599">
    <property type="protein sequence ID" value="RDX82600.1"/>
    <property type="molecule type" value="Genomic_DNA"/>
</dbReference>
<protein>
    <submittedName>
        <fullName evidence="1">Uncharacterized protein</fullName>
    </submittedName>
</protein>
<comment type="caution">
    <text evidence="1">The sequence shown here is derived from an EMBL/GenBank/DDBJ whole genome shotgun (WGS) entry which is preliminary data.</text>
</comment>
<proteinExistence type="predicted"/>
<dbReference type="OrthoDB" id="1079329at2759"/>
<evidence type="ECO:0000313" key="1">
    <source>
        <dbReference type="EMBL" id="RDX82600.1"/>
    </source>
</evidence>
<dbReference type="AlphaFoldDB" id="A0A371FWM8"/>
<dbReference type="Proteomes" id="UP000257109">
    <property type="component" value="Unassembled WGS sequence"/>
</dbReference>
<evidence type="ECO:0000313" key="2">
    <source>
        <dbReference type="Proteomes" id="UP000257109"/>
    </source>
</evidence>
<sequence length="226" mass="26163">MTKPVSKGNSNYKKLEELRLKAYENSQIYKQKVKQFHDRQILRKEFQVGQKVLLFNSQLKLMQLSSIPNRMNHLLLLMSFPMVMKIQTTPSRSMGTRSNSSMKVLHRQWPKWRVSFSLISQIKGFSAKSALTSVPSRLDPDRLRPCVEGEACQGLEVPVDMRLAQKKRSQPRLISATKITPAYKEQRMIIGRIVLASTVVHEASVRYLSRSRRCRTKNWEAGSCRR</sequence>
<gene>
    <name evidence="1" type="ORF">CR513_36592</name>
</gene>
<keyword evidence="2" id="KW-1185">Reference proteome</keyword>
<accession>A0A371FWM8</accession>
<name>A0A371FWM8_MUCPR</name>
<reference evidence="1" key="1">
    <citation type="submission" date="2018-05" db="EMBL/GenBank/DDBJ databases">
        <title>Draft genome of Mucuna pruriens seed.</title>
        <authorList>
            <person name="Nnadi N.E."/>
            <person name="Vos R."/>
            <person name="Hasami M.H."/>
            <person name="Devisetty U.K."/>
            <person name="Aguiy J.C."/>
        </authorList>
    </citation>
    <scope>NUCLEOTIDE SEQUENCE [LARGE SCALE GENOMIC DNA]</scope>
    <source>
        <strain evidence="1">JCA_2017</strain>
    </source>
</reference>
<organism evidence="1 2">
    <name type="scientific">Mucuna pruriens</name>
    <name type="common">Velvet bean</name>
    <name type="synonym">Dolichos pruriens</name>
    <dbReference type="NCBI Taxonomy" id="157652"/>
    <lineage>
        <taxon>Eukaryota</taxon>
        <taxon>Viridiplantae</taxon>
        <taxon>Streptophyta</taxon>
        <taxon>Embryophyta</taxon>
        <taxon>Tracheophyta</taxon>
        <taxon>Spermatophyta</taxon>
        <taxon>Magnoliopsida</taxon>
        <taxon>eudicotyledons</taxon>
        <taxon>Gunneridae</taxon>
        <taxon>Pentapetalae</taxon>
        <taxon>rosids</taxon>
        <taxon>fabids</taxon>
        <taxon>Fabales</taxon>
        <taxon>Fabaceae</taxon>
        <taxon>Papilionoideae</taxon>
        <taxon>50 kb inversion clade</taxon>
        <taxon>NPAAA clade</taxon>
        <taxon>indigoferoid/millettioid clade</taxon>
        <taxon>Phaseoleae</taxon>
        <taxon>Mucuna</taxon>
    </lineage>
</organism>